<accession>A0A183KNH1</accession>
<proteinExistence type="inferred from homology"/>
<dbReference type="SUPFAM" id="SSF51905">
    <property type="entry name" value="FAD/NAD(P)-binding domain"/>
    <property type="match status" value="1"/>
</dbReference>
<dbReference type="Pfam" id="PF05199">
    <property type="entry name" value="GMC_oxred_C"/>
    <property type="match status" value="2"/>
</dbReference>
<feature type="domain" description="Glucose-methanol-choline oxidoreductase C-terminal" evidence="2">
    <location>
        <begin position="4"/>
        <end position="105"/>
    </location>
</feature>
<dbReference type="WBParaSite" id="SCUD_0001660201-mRNA-1">
    <property type="protein sequence ID" value="SCUD_0001660201-mRNA-1"/>
    <property type="gene ID" value="SCUD_0001660201"/>
</dbReference>
<dbReference type="GO" id="GO:0016614">
    <property type="term" value="F:oxidoreductase activity, acting on CH-OH group of donors"/>
    <property type="evidence" value="ECO:0007669"/>
    <property type="project" value="InterPro"/>
</dbReference>
<dbReference type="GO" id="GO:0050660">
    <property type="term" value="F:flavin adenine dinucleotide binding"/>
    <property type="evidence" value="ECO:0007669"/>
    <property type="project" value="InterPro"/>
</dbReference>
<reference evidence="5" key="1">
    <citation type="submission" date="2016-06" db="UniProtKB">
        <authorList>
            <consortium name="WormBaseParasite"/>
        </authorList>
    </citation>
    <scope>IDENTIFICATION</scope>
</reference>
<dbReference type="Proteomes" id="UP000279833">
    <property type="component" value="Unassembled WGS sequence"/>
</dbReference>
<dbReference type="PANTHER" id="PTHR11552:SF147">
    <property type="entry name" value="CHOLINE DEHYDROGENASE, MITOCHONDRIAL"/>
    <property type="match status" value="1"/>
</dbReference>
<dbReference type="Gene3D" id="3.30.560.10">
    <property type="entry name" value="Glucose Oxidase, domain 3"/>
    <property type="match status" value="1"/>
</dbReference>
<dbReference type="InterPro" id="IPR007867">
    <property type="entry name" value="GMC_OxRtase_C"/>
</dbReference>
<dbReference type="Gene3D" id="3.50.50.60">
    <property type="entry name" value="FAD/NAD(P)-binding domain"/>
    <property type="match status" value="1"/>
</dbReference>
<sequence>MRSRSRGQILLSPASLGFAPKIDPNYLACETDRAEMRAAIRLSREIFAQPALAKEFAGKELAPGEDKVSNSQLDEFVRSFGDSAYHPSCTCRMGKNPDGRKAVSDDEIHNGYLGNGRIEAAVTQSNCKVWGIDNLRIVDASIMPSIVSGNLNAPVIMMAEKAADIIVSSRDGVSVVLPADSNPSYWKPEHPGKQRDGVPLVSHHLI</sequence>
<dbReference type="InterPro" id="IPR036188">
    <property type="entry name" value="FAD/NAD-bd_sf"/>
</dbReference>
<dbReference type="AlphaFoldDB" id="A0A183KNH1"/>
<keyword evidence="4" id="KW-1185">Reference proteome</keyword>
<evidence type="ECO:0000259" key="2">
    <source>
        <dbReference type="Pfam" id="PF05199"/>
    </source>
</evidence>
<dbReference type="SUPFAM" id="SSF54373">
    <property type="entry name" value="FAD-linked reductases, C-terminal domain"/>
    <property type="match status" value="1"/>
</dbReference>
<evidence type="ECO:0000313" key="5">
    <source>
        <dbReference type="WBParaSite" id="SCUD_0001660201-mRNA-1"/>
    </source>
</evidence>
<dbReference type="STRING" id="6186.A0A183KNH1"/>
<evidence type="ECO:0000313" key="4">
    <source>
        <dbReference type="Proteomes" id="UP000279833"/>
    </source>
</evidence>
<reference evidence="3 4" key="2">
    <citation type="submission" date="2018-11" db="EMBL/GenBank/DDBJ databases">
        <authorList>
            <consortium name="Pathogen Informatics"/>
        </authorList>
    </citation>
    <scope>NUCLEOTIDE SEQUENCE [LARGE SCALE GENOMIC DNA]</scope>
    <source>
        <strain evidence="3">Dakar</strain>
        <strain evidence="4">Dakar, Senegal</strain>
    </source>
</reference>
<protein>
    <submittedName>
        <fullName evidence="5">GMC_oxred_C domain-containing protein</fullName>
    </submittedName>
</protein>
<dbReference type="InterPro" id="IPR012132">
    <property type="entry name" value="GMC_OxRdtase"/>
</dbReference>
<comment type="similarity">
    <text evidence="1">Belongs to the GMC oxidoreductase family.</text>
</comment>
<dbReference type="PANTHER" id="PTHR11552">
    <property type="entry name" value="GLUCOSE-METHANOL-CHOLINE GMC OXIDOREDUCTASE"/>
    <property type="match status" value="1"/>
</dbReference>
<name>A0A183KNH1_9TREM</name>
<dbReference type="EMBL" id="UZAK01038847">
    <property type="protein sequence ID" value="VDP61858.1"/>
    <property type="molecule type" value="Genomic_DNA"/>
</dbReference>
<evidence type="ECO:0000256" key="1">
    <source>
        <dbReference type="ARBA" id="ARBA00010790"/>
    </source>
</evidence>
<evidence type="ECO:0000313" key="3">
    <source>
        <dbReference type="EMBL" id="VDP61858.1"/>
    </source>
</evidence>
<feature type="domain" description="Glucose-methanol-choline oxidoreductase C-terminal" evidence="2">
    <location>
        <begin position="119"/>
        <end position="159"/>
    </location>
</feature>
<organism evidence="5">
    <name type="scientific">Schistosoma curassoni</name>
    <dbReference type="NCBI Taxonomy" id="6186"/>
    <lineage>
        <taxon>Eukaryota</taxon>
        <taxon>Metazoa</taxon>
        <taxon>Spiralia</taxon>
        <taxon>Lophotrochozoa</taxon>
        <taxon>Platyhelminthes</taxon>
        <taxon>Trematoda</taxon>
        <taxon>Digenea</taxon>
        <taxon>Strigeidida</taxon>
        <taxon>Schistosomatoidea</taxon>
        <taxon>Schistosomatidae</taxon>
        <taxon>Schistosoma</taxon>
    </lineage>
</organism>
<gene>
    <name evidence="3" type="ORF">SCUD_LOCUS16600</name>
</gene>